<name>A0A6A5HT66_CAERE</name>
<evidence type="ECO:0000259" key="1">
    <source>
        <dbReference type="Pfam" id="PF00501"/>
    </source>
</evidence>
<dbReference type="CTD" id="9801702"/>
<dbReference type="Pfam" id="PF00501">
    <property type="entry name" value="AMP-binding"/>
    <property type="match status" value="1"/>
</dbReference>
<dbReference type="RefSeq" id="XP_053591533.1">
    <property type="nucleotide sequence ID" value="XM_053722888.1"/>
</dbReference>
<protein>
    <recommendedName>
        <fullName evidence="1">AMP-dependent synthetase/ligase domain-containing protein</fullName>
    </recommendedName>
</protein>
<dbReference type="PANTHER" id="PTHR43201">
    <property type="entry name" value="ACYL-COA SYNTHETASE"/>
    <property type="match status" value="1"/>
</dbReference>
<organism evidence="2 3">
    <name type="scientific">Caenorhabditis remanei</name>
    <name type="common">Caenorhabditis vulgaris</name>
    <dbReference type="NCBI Taxonomy" id="31234"/>
    <lineage>
        <taxon>Eukaryota</taxon>
        <taxon>Metazoa</taxon>
        <taxon>Ecdysozoa</taxon>
        <taxon>Nematoda</taxon>
        <taxon>Chromadorea</taxon>
        <taxon>Rhabditida</taxon>
        <taxon>Rhabditina</taxon>
        <taxon>Rhabditomorpha</taxon>
        <taxon>Rhabditoidea</taxon>
        <taxon>Rhabditidae</taxon>
        <taxon>Peloderinae</taxon>
        <taxon>Caenorhabditis</taxon>
    </lineage>
</organism>
<sequence length="534" mass="59215">MAELFQQTFCIDYNGWVTGVSKAPPPKQIDFDSQTIPQLIYTKAEMDRVAAVFDAEKQSLTFSKIVSEMESLAAGFLSIGLKQGDRVLVAGSNHSQVMLCALACSRAGLVFSLANPNYSNSYSLKRALELGEFQCIVCFRAHQFEADHLNNLLLEISPELMRSRKGQLKSELLPKLTHVILAEEEHKHAGTFTLSEVFLKSSKDKIAKLPDFSKWSSHKLACLQFTLGTTGAPKLIALSHYQMLNGARAVAAAFGINDKHVLACALPIFRIAIFNLICLSPFLTECRIVFPDATPLPKNLFSSVSKYKCTTLLSNGAALRLLLKISQTQRVGYLLTETGSIPLMGDQNSDFTRNVGKPIAGYEAHLIPLDGSENQVETGKLGKLLIRVYYGSTFMGYAPDTKGKEKWVDTGDIARMDENGAIEVVASEEDLIYDKNNCLVEHWNLERLLNQNDLIKGVQVVSRGRGQPVTAVCVARSTQFHAAKLKDELKSMCRSHHFVAPDVFAFVDDFPRVHTKIQKFRIRAMLESGQISVF</sequence>
<dbReference type="Proteomes" id="UP000483820">
    <property type="component" value="Chromosome I"/>
</dbReference>
<comment type="caution">
    <text evidence="2">The sequence shown here is derived from an EMBL/GenBank/DDBJ whole genome shotgun (WGS) entry which is preliminary data.</text>
</comment>
<dbReference type="GO" id="GO:0031956">
    <property type="term" value="F:medium-chain fatty acid-CoA ligase activity"/>
    <property type="evidence" value="ECO:0007669"/>
    <property type="project" value="TreeGrafter"/>
</dbReference>
<evidence type="ECO:0000313" key="3">
    <source>
        <dbReference type="Proteomes" id="UP000483820"/>
    </source>
</evidence>
<dbReference type="GO" id="GO:0006631">
    <property type="term" value="P:fatty acid metabolic process"/>
    <property type="evidence" value="ECO:0007669"/>
    <property type="project" value="TreeGrafter"/>
</dbReference>
<dbReference type="KEGG" id="crq:GCK72_001240"/>
<reference evidence="2 3" key="1">
    <citation type="submission" date="2019-12" db="EMBL/GenBank/DDBJ databases">
        <title>Chromosome-level assembly of the Caenorhabditis remanei genome.</title>
        <authorList>
            <person name="Teterina A.A."/>
            <person name="Willis J.H."/>
            <person name="Phillips P.C."/>
        </authorList>
    </citation>
    <scope>NUCLEOTIDE SEQUENCE [LARGE SCALE GENOMIC DNA]</scope>
    <source>
        <strain evidence="2 3">PX506</strain>
        <tissue evidence="2">Whole organism</tissue>
    </source>
</reference>
<proteinExistence type="predicted"/>
<dbReference type="Gene3D" id="3.40.50.12780">
    <property type="entry name" value="N-terminal domain of ligase-like"/>
    <property type="match status" value="2"/>
</dbReference>
<dbReference type="InterPro" id="IPR042099">
    <property type="entry name" value="ANL_N_sf"/>
</dbReference>
<dbReference type="PANTHER" id="PTHR43201:SF12">
    <property type="entry name" value="AMP-DEPENDENT SYNTHETASE_LIGASE DOMAIN-CONTAINING PROTEIN"/>
    <property type="match status" value="1"/>
</dbReference>
<feature type="domain" description="AMP-dependent synthetase/ligase" evidence="1">
    <location>
        <begin position="45"/>
        <end position="327"/>
    </location>
</feature>
<dbReference type="GeneID" id="9801702"/>
<dbReference type="AlphaFoldDB" id="A0A6A5HT66"/>
<gene>
    <name evidence="2" type="ORF">GCK72_001240</name>
</gene>
<dbReference type="EMBL" id="WUAV01000001">
    <property type="protein sequence ID" value="KAF1769423.1"/>
    <property type="molecule type" value="Genomic_DNA"/>
</dbReference>
<dbReference type="SUPFAM" id="SSF56801">
    <property type="entry name" value="Acetyl-CoA synthetase-like"/>
    <property type="match status" value="1"/>
</dbReference>
<accession>A0A6A5HT66</accession>
<evidence type="ECO:0000313" key="2">
    <source>
        <dbReference type="EMBL" id="KAF1769423.1"/>
    </source>
</evidence>
<dbReference type="InterPro" id="IPR000873">
    <property type="entry name" value="AMP-dep_synth/lig_dom"/>
</dbReference>